<reference evidence="4 5" key="1">
    <citation type="submission" date="2020-04" db="EMBL/GenBank/DDBJ databases">
        <title>MicrobeNet Type strains.</title>
        <authorList>
            <person name="Nicholson A.C."/>
        </authorList>
    </citation>
    <scope>NUCLEOTIDE SEQUENCE [LARGE SCALE GENOMIC DNA]</scope>
    <source>
        <strain evidence="4 5">ATCC BAA-277</strain>
    </source>
</reference>
<evidence type="ECO:0000313" key="5">
    <source>
        <dbReference type="Proteomes" id="UP000579250"/>
    </source>
</evidence>
<dbReference type="InterPro" id="IPR022399">
    <property type="entry name" value="TadA-like_ATPase"/>
</dbReference>
<proteinExistence type="inferred from homology"/>
<dbReference type="InterPro" id="IPR001482">
    <property type="entry name" value="T2SS/T4SS_dom"/>
</dbReference>
<dbReference type="PANTHER" id="PTHR30486">
    <property type="entry name" value="TWITCHING MOTILITY PROTEIN PILT"/>
    <property type="match status" value="1"/>
</dbReference>
<comment type="similarity">
    <text evidence="1">Belongs to the GSP E family.</text>
</comment>
<comment type="caution">
    <text evidence="4">The sequence shown here is derived from an EMBL/GenBank/DDBJ whole genome shotgun (WGS) entry which is preliminary data.</text>
</comment>
<dbReference type="Proteomes" id="UP000579250">
    <property type="component" value="Unassembled WGS sequence"/>
</dbReference>
<gene>
    <name evidence="4" type="ORF">HGB48_05425</name>
</gene>
<dbReference type="CDD" id="cd01130">
    <property type="entry name" value="VirB11-like_ATPase"/>
    <property type="match status" value="1"/>
</dbReference>
<dbReference type="GO" id="GO:0016887">
    <property type="term" value="F:ATP hydrolysis activity"/>
    <property type="evidence" value="ECO:0007669"/>
    <property type="project" value="InterPro"/>
</dbReference>
<dbReference type="Gene3D" id="3.40.50.300">
    <property type="entry name" value="P-loop containing nucleotide triphosphate hydrolases"/>
    <property type="match status" value="1"/>
</dbReference>
<dbReference type="FunFam" id="3.30.450.380:FF:000002">
    <property type="entry name" value="Secretion protein, partial"/>
    <property type="match status" value="1"/>
</dbReference>
<dbReference type="EMBL" id="JAAXPI010000004">
    <property type="protein sequence ID" value="NKZ03189.1"/>
    <property type="molecule type" value="Genomic_DNA"/>
</dbReference>
<dbReference type="NCBIfam" id="TIGR03819">
    <property type="entry name" value="heli_sec_ATPase"/>
    <property type="match status" value="1"/>
</dbReference>
<dbReference type="InterPro" id="IPR050921">
    <property type="entry name" value="T4SS_GSP_E_ATPase"/>
</dbReference>
<keyword evidence="5" id="KW-1185">Reference proteome</keyword>
<feature type="compositionally biased region" description="Basic and acidic residues" evidence="2">
    <location>
        <begin position="21"/>
        <end position="34"/>
    </location>
</feature>
<protein>
    <submittedName>
        <fullName evidence="4">TadA family conjugal transfer-associated ATPase</fullName>
    </submittedName>
</protein>
<organism evidence="4 5">
    <name type="scientific">Actinomadura latina</name>
    <dbReference type="NCBI Taxonomy" id="163603"/>
    <lineage>
        <taxon>Bacteria</taxon>
        <taxon>Bacillati</taxon>
        <taxon>Actinomycetota</taxon>
        <taxon>Actinomycetes</taxon>
        <taxon>Streptosporangiales</taxon>
        <taxon>Thermomonosporaceae</taxon>
        <taxon>Actinomadura</taxon>
    </lineage>
</organism>
<feature type="domain" description="Bacterial type II secretion system protein E" evidence="3">
    <location>
        <begin position="84"/>
        <end position="360"/>
    </location>
</feature>
<sequence>MTPARNGARRDGTGTGTAPGRRAELSAREDGMTRLSDAVRDRLAGTGGDATTGRVAAALRAEERLLGDREVLALADELCAEFVGAGPLEPLLRSPDVTDVLVNGPDEVWADTGSGLVRTTVRFTDEATLRRLAQRLTAAAGRRLDDAAPYADARLPGGVRLHAVLPPVAAGGTCLSLRLPRRRAFTLDELVTARTVPPEGADLLAALIESRAAFLITGGTGTGKTTLLSGLLSLADPTERLLLVEDSAELKPDHPHVVRLEARPPNMEGAGGVTLNDLVRQALRMRPDRLVVGEVRGAEVVVLLQALNTGHEGGCGTLHANTAADVPARLEALACAAGLSREAVHSQLAAALDIVVHLVRDPGGGRRRVAEICLLRRAPDGLVGVVPAVSFTPAGEVVPARGAEALRARLRGDR</sequence>
<evidence type="ECO:0000256" key="1">
    <source>
        <dbReference type="ARBA" id="ARBA00006611"/>
    </source>
</evidence>
<dbReference type="InterPro" id="IPR027417">
    <property type="entry name" value="P-loop_NTPase"/>
</dbReference>
<feature type="region of interest" description="Disordered" evidence="2">
    <location>
        <begin position="1"/>
        <end position="34"/>
    </location>
</feature>
<evidence type="ECO:0000259" key="3">
    <source>
        <dbReference type="Pfam" id="PF00437"/>
    </source>
</evidence>
<evidence type="ECO:0000256" key="2">
    <source>
        <dbReference type="SAM" id="MobiDB-lite"/>
    </source>
</evidence>
<evidence type="ECO:0000313" key="4">
    <source>
        <dbReference type="EMBL" id="NKZ03189.1"/>
    </source>
</evidence>
<dbReference type="AlphaFoldDB" id="A0A846YS84"/>
<name>A0A846YS84_9ACTN</name>
<accession>A0A846YS84</accession>
<dbReference type="SUPFAM" id="SSF52540">
    <property type="entry name" value="P-loop containing nucleoside triphosphate hydrolases"/>
    <property type="match status" value="1"/>
</dbReference>
<dbReference type="Gene3D" id="3.30.450.380">
    <property type="match status" value="1"/>
</dbReference>
<dbReference type="Pfam" id="PF00437">
    <property type="entry name" value="T2SSE"/>
    <property type="match status" value="1"/>
</dbReference>
<dbReference type="PANTHER" id="PTHR30486:SF6">
    <property type="entry name" value="TYPE IV PILUS RETRACTATION ATPASE PILT"/>
    <property type="match status" value="1"/>
</dbReference>